<evidence type="ECO:0000313" key="1">
    <source>
        <dbReference type="EMBL" id="CRK91448.1"/>
    </source>
</evidence>
<dbReference type="EMBL" id="CVRI01000021">
    <property type="protein sequence ID" value="CRK91448.1"/>
    <property type="molecule type" value="Genomic_DNA"/>
</dbReference>
<name>A0A1J1HTP6_9DIPT</name>
<sequence length="122" mass="14541">IERRTVNLNKILPRLCELAKPRKITPKYQKPPEKHFCLPGKIRDWKAHYLWLESRARPKLIYKPITPEIRSKTRSMLRTFKITSRLERLAKPRLFVSNFGMFKSCGRNKKNINPPNTPIIIY</sequence>
<dbReference type="OrthoDB" id="25466at2759"/>
<protein>
    <submittedName>
        <fullName evidence="1">CLUMA_CG005117, isoform A</fullName>
    </submittedName>
</protein>
<proteinExistence type="predicted"/>
<dbReference type="InterPro" id="IPR006623">
    <property type="entry name" value="THEG"/>
</dbReference>
<feature type="non-terminal residue" evidence="1">
    <location>
        <position position="1"/>
    </location>
</feature>
<reference evidence="1 2" key="1">
    <citation type="submission" date="2015-04" db="EMBL/GenBank/DDBJ databases">
        <authorList>
            <person name="Syromyatnikov M.Y."/>
            <person name="Popov V.N."/>
        </authorList>
    </citation>
    <scope>NUCLEOTIDE SEQUENCE [LARGE SCALE GENOMIC DNA]</scope>
</reference>
<accession>A0A1J1HTP6</accession>
<keyword evidence="2" id="KW-1185">Reference proteome</keyword>
<gene>
    <name evidence="1" type="ORF">CLUMA_CG005117</name>
</gene>
<dbReference type="Proteomes" id="UP000183832">
    <property type="component" value="Unassembled WGS sequence"/>
</dbReference>
<dbReference type="Pfam" id="PF14912">
    <property type="entry name" value="THEG"/>
    <property type="match status" value="2"/>
</dbReference>
<evidence type="ECO:0000313" key="2">
    <source>
        <dbReference type="Proteomes" id="UP000183832"/>
    </source>
</evidence>
<organism evidence="1 2">
    <name type="scientific">Clunio marinus</name>
    <dbReference type="NCBI Taxonomy" id="568069"/>
    <lineage>
        <taxon>Eukaryota</taxon>
        <taxon>Metazoa</taxon>
        <taxon>Ecdysozoa</taxon>
        <taxon>Arthropoda</taxon>
        <taxon>Hexapoda</taxon>
        <taxon>Insecta</taxon>
        <taxon>Pterygota</taxon>
        <taxon>Neoptera</taxon>
        <taxon>Endopterygota</taxon>
        <taxon>Diptera</taxon>
        <taxon>Nematocera</taxon>
        <taxon>Chironomoidea</taxon>
        <taxon>Chironomidae</taxon>
        <taxon>Clunio</taxon>
    </lineage>
</organism>
<dbReference type="AlphaFoldDB" id="A0A1J1HTP6"/>